<dbReference type="NCBIfam" id="TIGR01769">
    <property type="entry name" value="GGGP"/>
    <property type="match status" value="1"/>
</dbReference>
<dbReference type="Proteomes" id="UP000051717">
    <property type="component" value="Unassembled WGS sequence"/>
</dbReference>
<comment type="catalytic activity">
    <reaction evidence="9">
        <text>sn-glycerol 1-phosphate + (2E,6E,10E)-geranylgeranyl diphosphate = sn-3-O-(geranylgeranyl)glycerol 1-phosphate + diphosphate</text>
        <dbReference type="Rhea" id="RHEA:23404"/>
        <dbReference type="ChEBI" id="CHEBI:33019"/>
        <dbReference type="ChEBI" id="CHEBI:57677"/>
        <dbReference type="ChEBI" id="CHEBI:57685"/>
        <dbReference type="ChEBI" id="CHEBI:58756"/>
        <dbReference type="EC" id="2.5.1.41"/>
    </reaction>
</comment>
<dbReference type="GO" id="GO:0047294">
    <property type="term" value="F:phosphoglycerol geranylgeranyltransferase activity"/>
    <property type="evidence" value="ECO:0007669"/>
    <property type="project" value="UniProtKB-UniRule"/>
</dbReference>
<dbReference type="Pfam" id="PF01884">
    <property type="entry name" value="PcrB"/>
    <property type="match status" value="1"/>
</dbReference>
<evidence type="ECO:0000256" key="8">
    <source>
        <dbReference type="ARBA" id="ARBA00023264"/>
    </source>
</evidence>
<dbReference type="SUPFAM" id="SSF51395">
    <property type="entry name" value="FMN-linked oxidoreductases"/>
    <property type="match status" value="1"/>
</dbReference>
<dbReference type="GO" id="GO:0006650">
    <property type="term" value="P:glycerophospholipid metabolic process"/>
    <property type="evidence" value="ECO:0007669"/>
    <property type="project" value="InterPro"/>
</dbReference>
<reference evidence="11 12" key="1">
    <citation type="journal article" date="2015" name="Microbiome">
        <title>Genomic resolution of linkages in carbon, nitrogen, and sulfur cycling among widespread estuary sediment bacteria.</title>
        <authorList>
            <person name="Baker B.J."/>
            <person name="Lazar C.S."/>
            <person name="Teske A.P."/>
            <person name="Dick G.J."/>
        </authorList>
    </citation>
    <scope>NUCLEOTIDE SEQUENCE [LARGE SCALE GENOMIC DNA]</scope>
    <source>
        <strain evidence="11">SM23_40</strain>
    </source>
</reference>
<evidence type="ECO:0000313" key="12">
    <source>
        <dbReference type="Proteomes" id="UP000051717"/>
    </source>
</evidence>
<dbReference type="PANTHER" id="PTHR21235:SF22">
    <property type="entry name" value="GERANYLGERANYLGLYCERYL PHOSPHATE SYNTHASE"/>
    <property type="match status" value="1"/>
</dbReference>
<dbReference type="InterPro" id="IPR008205">
    <property type="entry name" value="GGGP_HepGP_synthase"/>
</dbReference>
<keyword evidence="6" id="KW-0443">Lipid metabolism</keyword>
<dbReference type="EC" id="2.5.1.41" evidence="1 10"/>
<keyword evidence="7" id="KW-0594">Phospholipid biosynthesis</keyword>
<dbReference type="Gene3D" id="3.20.20.390">
    <property type="entry name" value="FMN-linked oxidoreductases"/>
    <property type="match status" value="1"/>
</dbReference>
<dbReference type="InterPro" id="IPR050064">
    <property type="entry name" value="IGPS_HisA/HisF"/>
</dbReference>
<dbReference type="HAMAP" id="MF_00112">
    <property type="entry name" value="GGGP_HepGP_synthase"/>
    <property type="match status" value="1"/>
</dbReference>
<gene>
    <name evidence="11" type="ORF">AMJ82_06335</name>
</gene>
<evidence type="ECO:0000256" key="7">
    <source>
        <dbReference type="ARBA" id="ARBA00023209"/>
    </source>
</evidence>
<keyword evidence="4" id="KW-0479">Metal-binding</keyword>
<dbReference type="PANTHER" id="PTHR21235">
    <property type="entry name" value="IMIDAZOLE GLYCEROL PHOSPHATE SYNTHASE SUBUNIT HISF/H IGP SYNTHASE SUBUNIT HISF/H"/>
    <property type="match status" value="1"/>
</dbReference>
<dbReference type="NCBIfam" id="NF003198">
    <property type="entry name" value="PRK04169.1-2"/>
    <property type="match status" value="1"/>
</dbReference>
<keyword evidence="3" id="KW-0808">Transferase</keyword>
<evidence type="ECO:0000256" key="2">
    <source>
        <dbReference type="ARBA" id="ARBA00022516"/>
    </source>
</evidence>
<accession>A0A0S8G821</accession>
<name>A0A0S8G821_UNCT6</name>
<proteinExistence type="inferred from homology"/>
<evidence type="ECO:0000256" key="6">
    <source>
        <dbReference type="ARBA" id="ARBA00023098"/>
    </source>
</evidence>
<dbReference type="CDD" id="cd02812">
    <property type="entry name" value="PcrB_like"/>
    <property type="match status" value="1"/>
</dbReference>
<dbReference type="GO" id="GO:0000107">
    <property type="term" value="F:imidazoleglycerol-phosphate synthase activity"/>
    <property type="evidence" value="ECO:0007669"/>
    <property type="project" value="TreeGrafter"/>
</dbReference>
<protein>
    <recommendedName>
        <fullName evidence="1 10">Phosphoglycerol geranylgeranyltransferase</fullName>
        <ecNumber evidence="1 10">2.5.1.41</ecNumber>
    </recommendedName>
</protein>
<organism evidence="11 12">
    <name type="scientific">candidate division TA06 bacterium SM23_40</name>
    <dbReference type="NCBI Taxonomy" id="1703774"/>
    <lineage>
        <taxon>Bacteria</taxon>
        <taxon>Bacteria division TA06</taxon>
    </lineage>
</organism>
<keyword evidence="2" id="KW-0444">Lipid biosynthesis</keyword>
<sequence>MGGRPSVFENLMDVAREKGAGYLVLLDPDRLDTARLRAMAREASDGGADAILVGSSLLLSDEFDEIVAAVKKAATVPVILFPGSASQVSRHADAIFYLSLVSGRNPDLLIGEHVKAAPLLKRYEVEVISVAYMIVESGTLSSVGYMSHTLPIPRDKADIAMAHALAGEFLGMKMAYLDAGSGAGHSVPTAMVEAVRSYISIPLIVGGGIKTPQQAGKIVEAGATFVVTGNVLEEDADRLQEFARAIHREAS</sequence>
<dbReference type="InterPro" id="IPR010946">
    <property type="entry name" value="GGGP_synth"/>
</dbReference>
<dbReference type="GO" id="GO:0008654">
    <property type="term" value="P:phospholipid biosynthetic process"/>
    <property type="evidence" value="ECO:0007669"/>
    <property type="project" value="UniProtKB-KW"/>
</dbReference>
<dbReference type="GO" id="GO:0000287">
    <property type="term" value="F:magnesium ion binding"/>
    <property type="evidence" value="ECO:0007669"/>
    <property type="project" value="InterPro"/>
</dbReference>
<dbReference type="InterPro" id="IPR038597">
    <property type="entry name" value="GGGP/HepGP_synthase_sf"/>
</dbReference>
<evidence type="ECO:0000256" key="10">
    <source>
        <dbReference type="NCBIfam" id="TIGR01769"/>
    </source>
</evidence>
<dbReference type="AlphaFoldDB" id="A0A0S8G821"/>
<comment type="caution">
    <text evidence="11">The sequence shown here is derived from an EMBL/GenBank/DDBJ whole genome shotgun (WGS) entry which is preliminary data.</text>
</comment>
<evidence type="ECO:0000313" key="11">
    <source>
        <dbReference type="EMBL" id="KPK69119.1"/>
    </source>
</evidence>
<evidence type="ECO:0000256" key="1">
    <source>
        <dbReference type="ARBA" id="ARBA00012676"/>
    </source>
</evidence>
<keyword evidence="5" id="KW-0460">Magnesium</keyword>
<evidence type="ECO:0000256" key="5">
    <source>
        <dbReference type="ARBA" id="ARBA00022842"/>
    </source>
</evidence>
<evidence type="ECO:0000256" key="3">
    <source>
        <dbReference type="ARBA" id="ARBA00022679"/>
    </source>
</evidence>
<dbReference type="GO" id="GO:0005737">
    <property type="term" value="C:cytoplasm"/>
    <property type="evidence" value="ECO:0007669"/>
    <property type="project" value="InterPro"/>
</dbReference>
<dbReference type="NCBIfam" id="TIGR01768">
    <property type="entry name" value="GGGP-family"/>
    <property type="match status" value="1"/>
</dbReference>
<evidence type="ECO:0000256" key="4">
    <source>
        <dbReference type="ARBA" id="ARBA00022723"/>
    </source>
</evidence>
<dbReference type="EMBL" id="LJUI01000046">
    <property type="protein sequence ID" value="KPK69119.1"/>
    <property type="molecule type" value="Genomic_DNA"/>
</dbReference>
<evidence type="ECO:0000256" key="9">
    <source>
        <dbReference type="ARBA" id="ARBA00047288"/>
    </source>
</evidence>
<keyword evidence="8" id="KW-1208">Phospholipid metabolism</keyword>